<dbReference type="Pfam" id="PF08617">
    <property type="entry name" value="CGI-121"/>
    <property type="match status" value="1"/>
</dbReference>
<dbReference type="GO" id="GO:0002949">
    <property type="term" value="P:tRNA threonylcarbamoyladenosine modification"/>
    <property type="evidence" value="ECO:0007669"/>
    <property type="project" value="TreeGrafter"/>
</dbReference>
<evidence type="ECO:0000256" key="9">
    <source>
        <dbReference type="SAM" id="MobiDB-lite"/>
    </source>
</evidence>
<gene>
    <name evidence="10" type="ORF">HK100_006826</name>
</gene>
<organism evidence="10 11">
    <name type="scientific">Physocladia obscura</name>
    <dbReference type="NCBI Taxonomy" id="109957"/>
    <lineage>
        <taxon>Eukaryota</taxon>
        <taxon>Fungi</taxon>
        <taxon>Fungi incertae sedis</taxon>
        <taxon>Chytridiomycota</taxon>
        <taxon>Chytridiomycota incertae sedis</taxon>
        <taxon>Chytridiomycetes</taxon>
        <taxon>Chytridiales</taxon>
        <taxon>Chytriomycetaceae</taxon>
        <taxon>Physocladia</taxon>
    </lineage>
</organism>
<dbReference type="Proteomes" id="UP001211907">
    <property type="component" value="Unassembled WGS sequence"/>
</dbReference>
<reference evidence="10" key="1">
    <citation type="submission" date="2020-05" db="EMBL/GenBank/DDBJ databases">
        <title>Phylogenomic resolution of chytrid fungi.</title>
        <authorList>
            <person name="Stajich J.E."/>
            <person name="Amses K."/>
            <person name="Simmons R."/>
            <person name="Seto K."/>
            <person name="Myers J."/>
            <person name="Bonds A."/>
            <person name="Quandt C.A."/>
            <person name="Barry K."/>
            <person name="Liu P."/>
            <person name="Grigoriev I."/>
            <person name="Longcore J.E."/>
            <person name="James T.Y."/>
        </authorList>
    </citation>
    <scope>NUCLEOTIDE SEQUENCE</scope>
    <source>
        <strain evidence="10">JEL0513</strain>
    </source>
</reference>
<dbReference type="SUPFAM" id="SSF143870">
    <property type="entry name" value="PF0523-like"/>
    <property type="match status" value="1"/>
</dbReference>
<evidence type="ECO:0000313" key="11">
    <source>
        <dbReference type="Proteomes" id="UP001211907"/>
    </source>
</evidence>
<evidence type="ECO:0000256" key="4">
    <source>
        <dbReference type="ARBA" id="ARBA00016009"/>
    </source>
</evidence>
<dbReference type="GO" id="GO:0005829">
    <property type="term" value="C:cytosol"/>
    <property type="evidence" value="ECO:0007669"/>
    <property type="project" value="TreeGrafter"/>
</dbReference>
<feature type="compositionally biased region" description="Low complexity" evidence="9">
    <location>
        <begin position="78"/>
        <end position="92"/>
    </location>
</feature>
<dbReference type="InterPro" id="IPR013926">
    <property type="entry name" value="CGI121/TPRKB"/>
</dbReference>
<dbReference type="AlphaFoldDB" id="A0AAD5X799"/>
<keyword evidence="11" id="KW-1185">Reference proteome</keyword>
<dbReference type="PANTHER" id="PTHR15840">
    <property type="entry name" value="CGI-121 FAMILY MEMBER"/>
    <property type="match status" value="1"/>
</dbReference>
<comment type="function">
    <text evidence="7">Component of the EKC/KEOPS complex that is required for the formation of a threonylcarbamoyl group on adenosine at position 37 (t(6)A37) in tRNAs that read codons beginning with adenine. The complex is probably involved in the transfer of the threonylcarbamoyl moiety of threonylcarbamoyl-AMP (TC-AMP) to the N6 group of A37. CGI121 acts as an allosteric effector that regulates the t(6)A activity of the complex. The EKC/KEOPS complex also promotes both telomere uncapping and telomere elongation. The complex is required for efficient recruitment of transcriptional coactivators. CGI121 is not required for tRNA modification.</text>
</comment>
<comment type="subcellular location">
    <subcellularLocation>
        <location evidence="1">Nucleus</location>
    </subcellularLocation>
</comment>
<dbReference type="EMBL" id="JADGJH010003189">
    <property type="protein sequence ID" value="KAJ3092842.1"/>
    <property type="molecule type" value="Genomic_DNA"/>
</dbReference>
<evidence type="ECO:0000256" key="2">
    <source>
        <dbReference type="ARBA" id="ARBA00005546"/>
    </source>
</evidence>
<comment type="caution">
    <text evidence="10">The sequence shown here is derived from an EMBL/GenBank/DDBJ whole genome shotgun (WGS) entry which is preliminary data.</text>
</comment>
<proteinExistence type="inferred from homology"/>
<evidence type="ECO:0000256" key="7">
    <source>
        <dbReference type="ARBA" id="ARBA00025043"/>
    </source>
</evidence>
<evidence type="ECO:0000256" key="6">
    <source>
        <dbReference type="ARBA" id="ARBA00023242"/>
    </source>
</evidence>
<accession>A0AAD5X799</accession>
<keyword evidence="6 8" id="KW-0539">Nucleus</keyword>
<dbReference type="PANTHER" id="PTHR15840:SF10">
    <property type="entry name" value="EKC_KEOPS COMPLEX SUBUNIT TPRKB"/>
    <property type="match status" value="1"/>
</dbReference>
<dbReference type="GO" id="GO:0005634">
    <property type="term" value="C:nucleus"/>
    <property type="evidence" value="ECO:0007669"/>
    <property type="project" value="UniProtKB-SubCell"/>
</dbReference>
<keyword evidence="5" id="KW-0819">tRNA processing</keyword>
<dbReference type="GO" id="GO:0000408">
    <property type="term" value="C:EKC/KEOPS complex"/>
    <property type="evidence" value="ECO:0007669"/>
    <property type="project" value="TreeGrafter"/>
</dbReference>
<evidence type="ECO:0000256" key="8">
    <source>
        <dbReference type="RuleBase" id="RU004398"/>
    </source>
</evidence>
<evidence type="ECO:0000313" key="10">
    <source>
        <dbReference type="EMBL" id="KAJ3092842.1"/>
    </source>
</evidence>
<dbReference type="InterPro" id="IPR036504">
    <property type="entry name" value="CGI121/TPRKB_sf"/>
</dbReference>
<feature type="region of interest" description="Disordered" evidence="9">
    <location>
        <begin position="73"/>
        <end position="92"/>
    </location>
</feature>
<comment type="similarity">
    <text evidence="2 8">Belongs to the CGI121/TPRKB family.</text>
</comment>
<sequence>MLRLSLPQQFKPPALFGTAAAAVSTEQANASSAIAGMDIETNAADVNGDINPKELVILQFIQVENALELQSLATSGGNSNSNNSFNNNNDNNNSIDRRNEFELLPHCVMINPALIVDAFQLQVACARAYLNYAQNAMKTRTLLTEILFSLSPSNTITESLKKFGISESSQTIYVLFPSTTWDADEAVVARLQAVVRGKIKPIERFVDGADLALVKKVYKLGDFKDTSHKKLVDLIVGSIAAKNHL</sequence>
<protein>
    <recommendedName>
        <fullName evidence="4">EKC/KEOPS complex subunit CGI121</fullName>
    </recommendedName>
    <alternativeName>
        <fullName evidence="3">EKC/KEOPS complex subunit cgi121</fullName>
    </alternativeName>
</protein>
<evidence type="ECO:0000256" key="3">
    <source>
        <dbReference type="ARBA" id="ARBA00015316"/>
    </source>
</evidence>
<evidence type="ECO:0000256" key="1">
    <source>
        <dbReference type="ARBA" id="ARBA00004123"/>
    </source>
</evidence>
<name>A0AAD5X799_9FUNG</name>
<evidence type="ECO:0000256" key="5">
    <source>
        <dbReference type="ARBA" id="ARBA00022694"/>
    </source>
</evidence>
<dbReference type="Gene3D" id="3.30.2380.10">
    <property type="entry name" value="CGI121/TPRKB"/>
    <property type="match status" value="1"/>
</dbReference>